<dbReference type="Proteomes" id="UP000887566">
    <property type="component" value="Unplaced"/>
</dbReference>
<organism evidence="8 9">
    <name type="scientific">Plectus sambesii</name>
    <dbReference type="NCBI Taxonomy" id="2011161"/>
    <lineage>
        <taxon>Eukaryota</taxon>
        <taxon>Metazoa</taxon>
        <taxon>Ecdysozoa</taxon>
        <taxon>Nematoda</taxon>
        <taxon>Chromadorea</taxon>
        <taxon>Plectida</taxon>
        <taxon>Plectina</taxon>
        <taxon>Plectoidea</taxon>
        <taxon>Plectidae</taxon>
        <taxon>Plectus</taxon>
    </lineage>
</organism>
<dbReference type="InterPro" id="IPR029058">
    <property type="entry name" value="AB_hydrolase_fold"/>
</dbReference>
<evidence type="ECO:0000256" key="4">
    <source>
        <dbReference type="ARBA" id="ARBA00023136"/>
    </source>
</evidence>
<evidence type="ECO:0000256" key="5">
    <source>
        <dbReference type="ARBA" id="ARBA00023242"/>
    </source>
</evidence>
<evidence type="ECO:0000256" key="3">
    <source>
        <dbReference type="ARBA" id="ARBA00022989"/>
    </source>
</evidence>
<feature type="transmembrane region" description="Helical" evidence="7">
    <location>
        <begin position="49"/>
        <end position="70"/>
    </location>
</feature>
<dbReference type="GO" id="GO:0005640">
    <property type="term" value="C:nuclear outer membrane"/>
    <property type="evidence" value="ECO:0007669"/>
    <property type="project" value="UniProtKB-SubCell"/>
</dbReference>
<proteinExistence type="inferred from homology"/>
<dbReference type="Pfam" id="PF05705">
    <property type="entry name" value="DUF829"/>
    <property type="match status" value="1"/>
</dbReference>
<dbReference type="WBParaSite" id="PSAMB.scaffold6299size9784.g28260.t1">
    <property type="protein sequence ID" value="PSAMB.scaffold6299size9784.g28260.t1"/>
    <property type="gene ID" value="PSAMB.scaffold6299size9784.g28260"/>
</dbReference>
<keyword evidence="2 7" id="KW-0812">Transmembrane</keyword>
<dbReference type="PANTHER" id="PTHR12265:SF30">
    <property type="entry name" value="TRANSMEMBRANE PROTEIN 53"/>
    <property type="match status" value="1"/>
</dbReference>
<keyword evidence="4 7" id="KW-0472">Membrane</keyword>
<keyword evidence="5" id="KW-0539">Nucleus</keyword>
<keyword evidence="3 7" id="KW-1133">Transmembrane helix</keyword>
<evidence type="ECO:0000256" key="7">
    <source>
        <dbReference type="SAM" id="Phobius"/>
    </source>
</evidence>
<protein>
    <submittedName>
        <fullName evidence="9">Transmembrane protein 53</fullName>
    </submittedName>
</protein>
<dbReference type="PANTHER" id="PTHR12265">
    <property type="entry name" value="TRANSMEMBRANE PROTEIN 53"/>
    <property type="match status" value="1"/>
</dbReference>
<evidence type="ECO:0000256" key="2">
    <source>
        <dbReference type="ARBA" id="ARBA00022692"/>
    </source>
</evidence>
<reference evidence="9" key="1">
    <citation type="submission" date="2022-11" db="UniProtKB">
        <authorList>
            <consortium name="WormBaseParasite"/>
        </authorList>
    </citation>
    <scope>IDENTIFICATION</scope>
</reference>
<dbReference type="InterPro" id="IPR008547">
    <property type="entry name" value="DUF829_TMEM53"/>
</dbReference>
<comment type="subcellular location">
    <subcellularLocation>
        <location evidence="6">Nucleus outer membrane</location>
        <topology evidence="6">Single-pass membrane protein</topology>
    </subcellularLocation>
</comment>
<dbReference type="AlphaFoldDB" id="A0A914X1S8"/>
<evidence type="ECO:0000256" key="6">
    <source>
        <dbReference type="ARBA" id="ARBA00034303"/>
    </source>
</evidence>
<accession>A0A914X1S8</accession>
<evidence type="ECO:0000313" key="9">
    <source>
        <dbReference type="WBParaSite" id="PSAMB.scaffold6299size9784.g28260.t1"/>
    </source>
</evidence>
<comment type="similarity">
    <text evidence="1">Belongs to the TMEM53 family.</text>
</comment>
<name>A0A914X1S8_9BILA</name>
<sequence>MPDSDMISYNLKGVVFDSAPAPVSAFQKAQAMTYERCPPSSFDQDSWTVFFILLCHFIFCLLQSLYLYLLGLHDPSTLSKTIPYYELGSLVHLPVRQLYLFSQSDMVCPYKVIEAFMNRQQRERFADTDQLCWDVSPHCDHMRYHPEEYRRKIKSFLKYSLRQVIDSREGSTSVSDVDFDRRRRSLSSGTWLDD</sequence>
<evidence type="ECO:0000256" key="1">
    <source>
        <dbReference type="ARBA" id="ARBA00007387"/>
    </source>
</evidence>
<evidence type="ECO:0000313" key="8">
    <source>
        <dbReference type="Proteomes" id="UP000887566"/>
    </source>
</evidence>
<dbReference type="SUPFAM" id="SSF53474">
    <property type="entry name" value="alpha/beta-Hydrolases"/>
    <property type="match status" value="1"/>
</dbReference>
<keyword evidence="8" id="KW-1185">Reference proteome</keyword>